<protein>
    <submittedName>
        <fullName evidence="1">Uncharacterized protein</fullName>
    </submittedName>
</protein>
<keyword evidence="2" id="KW-1185">Reference proteome</keyword>
<comment type="caution">
    <text evidence="1">The sequence shown here is derived from an EMBL/GenBank/DDBJ whole genome shotgun (WGS) entry which is preliminary data.</text>
</comment>
<dbReference type="OrthoDB" id="1448901at2"/>
<name>A0A1S1YSH1_FLAPC</name>
<dbReference type="AlphaFoldDB" id="A0A1S1YSH1"/>
<gene>
    <name evidence="1" type="ORF">NH26_20380</name>
</gene>
<dbReference type="RefSeq" id="WP_044217953.1">
    <property type="nucleotide sequence ID" value="NZ_JRYR02000002.1"/>
</dbReference>
<evidence type="ECO:0000313" key="1">
    <source>
        <dbReference type="EMBL" id="OHX63970.1"/>
    </source>
</evidence>
<evidence type="ECO:0000313" key="2">
    <source>
        <dbReference type="Proteomes" id="UP000179797"/>
    </source>
</evidence>
<organism evidence="1 2">
    <name type="scientific">Flammeovirga pacifica</name>
    <dbReference type="NCBI Taxonomy" id="915059"/>
    <lineage>
        <taxon>Bacteria</taxon>
        <taxon>Pseudomonadati</taxon>
        <taxon>Bacteroidota</taxon>
        <taxon>Cytophagia</taxon>
        <taxon>Cytophagales</taxon>
        <taxon>Flammeovirgaceae</taxon>
        <taxon>Flammeovirga</taxon>
    </lineage>
</organism>
<dbReference type="Proteomes" id="UP000179797">
    <property type="component" value="Unassembled WGS sequence"/>
</dbReference>
<accession>A0A1S1YSH1</accession>
<sequence length="224" mass="26933">MKKNKKPYHVIQLFNNSYVYDKDYKNYESRKEVVQWKNEIPSNSLVDGKVQITNVDPAISLASDQNMVILIDHNINTFEELHQLHKLNNENWDKQNANDFLIKRPKLFLGKLAQHKLSFEIFQLRLKETKLELFIDWDYWKVGREEKENFKIGELKIHQPLNIKIDGKRDFSLTGRRKRTFIENNYIIEYKGIFEEVEFIKEQKTFTKLVPVNSKEINFMKHLK</sequence>
<dbReference type="EMBL" id="JRYR02000002">
    <property type="protein sequence ID" value="OHX63970.1"/>
    <property type="molecule type" value="Genomic_DNA"/>
</dbReference>
<reference evidence="1 2" key="1">
    <citation type="journal article" date="2012" name="Int. J. Syst. Evol. Microbiol.">
        <title>Flammeovirga pacifica sp. nov., isolated from deep-sea sediment.</title>
        <authorList>
            <person name="Xu H."/>
            <person name="Fu Y."/>
            <person name="Yang N."/>
            <person name="Ding Z."/>
            <person name="Lai Q."/>
            <person name="Zeng R."/>
        </authorList>
    </citation>
    <scope>NUCLEOTIDE SEQUENCE [LARGE SCALE GENOMIC DNA]</scope>
    <source>
        <strain evidence="2">DSM 24597 / LMG 26175 / WPAGA1</strain>
    </source>
</reference>
<dbReference type="STRING" id="915059.NH26_20380"/>
<proteinExistence type="predicted"/>